<dbReference type="PANTHER" id="PTHR11362:SF78">
    <property type="entry name" value="PROTEASE INHIBITOR"/>
    <property type="match status" value="1"/>
</dbReference>
<dbReference type="SUPFAM" id="SSF49777">
    <property type="entry name" value="PEBP-like"/>
    <property type="match status" value="1"/>
</dbReference>
<protein>
    <submittedName>
        <fullName evidence="1">Phosphatidylethanolamine-binding protein</fullName>
    </submittedName>
</protein>
<gene>
    <name evidence="1" type="ORF">B0T19DRAFT_443809</name>
</gene>
<reference evidence="1" key="2">
    <citation type="submission" date="2023-06" db="EMBL/GenBank/DDBJ databases">
        <authorList>
            <consortium name="Lawrence Berkeley National Laboratory"/>
            <person name="Haridas S."/>
            <person name="Hensen N."/>
            <person name="Bonometti L."/>
            <person name="Westerberg I."/>
            <person name="Brannstrom I.O."/>
            <person name="Guillou S."/>
            <person name="Cros-Aarteil S."/>
            <person name="Calhoun S."/>
            <person name="Kuo A."/>
            <person name="Mondo S."/>
            <person name="Pangilinan J."/>
            <person name="Riley R."/>
            <person name="Labutti K."/>
            <person name="Andreopoulos B."/>
            <person name="Lipzen A."/>
            <person name="Chen C."/>
            <person name="Yanf M."/>
            <person name="Daum C."/>
            <person name="Ng V."/>
            <person name="Clum A."/>
            <person name="Steindorff A."/>
            <person name="Ohm R."/>
            <person name="Martin F."/>
            <person name="Silar P."/>
            <person name="Natvig D."/>
            <person name="Lalanne C."/>
            <person name="Gautier V."/>
            <person name="Ament-Velasquez S.L."/>
            <person name="Kruys A."/>
            <person name="Hutchinson M.I."/>
            <person name="Powell A.J."/>
            <person name="Barry K."/>
            <person name="Miller A.N."/>
            <person name="Grigoriev I.V."/>
            <person name="Debuchy R."/>
            <person name="Gladieux P."/>
            <person name="Thoren M.H."/>
            <person name="Johannesson H."/>
        </authorList>
    </citation>
    <scope>NUCLEOTIDE SEQUENCE</scope>
    <source>
        <strain evidence="1">SMH4131-1</strain>
    </source>
</reference>
<proteinExistence type="predicted"/>
<sequence length="231" mass="24592">MPKQAESITHLLAELDNTDPQAQPSAPLHIHFPSTVVRAPGIHLDKETSAPTPTFSVSASALSDLSLPNCDLSPCSSATSDSSTSDAPTQHVPKYLVVGLDLDAPFPSFPVMGPFVHGVQADLSLATDKLHPNDDFIDLEPPPEGPASVESSPVVGYMGPAPPGPSSPHRYMFMLWEQPARLTRDAICEKLGISAEAEGDVGLVARARWDQEAFEQKLGLGRVVAGNYFVC</sequence>
<dbReference type="GO" id="GO:0005543">
    <property type="term" value="F:phospholipid binding"/>
    <property type="evidence" value="ECO:0007669"/>
    <property type="project" value="TreeGrafter"/>
</dbReference>
<dbReference type="Gene3D" id="3.90.280.10">
    <property type="entry name" value="PEBP-like"/>
    <property type="match status" value="1"/>
</dbReference>
<accession>A0AAE0MAX8</accession>
<evidence type="ECO:0000313" key="1">
    <source>
        <dbReference type="EMBL" id="KAK3324394.1"/>
    </source>
</evidence>
<dbReference type="GO" id="GO:0030414">
    <property type="term" value="F:peptidase inhibitor activity"/>
    <property type="evidence" value="ECO:0007669"/>
    <property type="project" value="TreeGrafter"/>
</dbReference>
<dbReference type="Pfam" id="PF01161">
    <property type="entry name" value="PBP"/>
    <property type="match status" value="1"/>
</dbReference>
<dbReference type="GO" id="GO:0046578">
    <property type="term" value="P:regulation of Ras protein signal transduction"/>
    <property type="evidence" value="ECO:0007669"/>
    <property type="project" value="TreeGrafter"/>
</dbReference>
<dbReference type="Proteomes" id="UP001286456">
    <property type="component" value="Unassembled WGS sequence"/>
</dbReference>
<dbReference type="InterPro" id="IPR008914">
    <property type="entry name" value="PEBP"/>
</dbReference>
<name>A0AAE0MAX8_9PEZI</name>
<evidence type="ECO:0000313" key="2">
    <source>
        <dbReference type="Proteomes" id="UP001286456"/>
    </source>
</evidence>
<dbReference type="InterPro" id="IPR036610">
    <property type="entry name" value="PEBP-like_sf"/>
</dbReference>
<keyword evidence="2" id="KW-1185">Reference proteome</keyword>
<comment type="caution">
    <text evidence="1">The sequence shown here is derived from an EMBL/GenBank/DDBJ whole genome shotgun (WGS) entry which is preliminary data.</text>
</comment>
<dbReference type="EMBL" id="JAUEPO010000004">
    <property type="protein sequence ID" value="KAK3324394.1"/>
    <property type="molecule type" value="Genomic_DNA"/>
</dbReference>
<organism evidence="1 2">
    <name type="scientific">Cercophora scortea</name>
    <dbReference type="NCBI Taxonomy" id="314031"/>
    <lineage>
        <taxon>Eukaryota</taxon>
        <taxon>Fungi</taxon>
        <taxon>Dikarya</taxon>
        <taxon>Ascomycota</taxon>
        <taxon>Pezizomycotina</taxon>
        <taxon>Sordariomycetes</taxon>
        <taxon>Sordariomycetidae</taxon>
        <taxon>Sordariales</taxon>
        <taxon>Lasiosphaeriaceae</taxon>
        <taxon>Cercophora</taxon>
    </lineage>
</organism>
<dbReference type="CDD" id="cd00866">
    <property type="entry name" value="PEBP_euk"/>
    <property type="match status" value="1"/>
</dbReference>
<reference evidence="1" key="1">
    <citation type="journal article" date="2023" name="Mol. Phylogenet. Evol.">
        <title>Genome-scale phylogeny and comparative genomics of the fungal order Sordariales.</title>
        <authorList>
            <person name="Hensen N."/>
            <person name="Bonometti L."/>
            <person name="Westerberg I."/>
            <person name="Brannstrom I.O."/>
            <person name="Guillou S."/>
            <person name="Cros-Aarteil S."/>
            <person name="Calhoun S."/>
            <person name="Haridas S."/>
            <person name="Kuo A."/>
            <person name="Mondo S."/>
            <person name="Pangilinan J."/>
            <person name="Riley R."/>
            <person name="LaButti K."/>
            <person name="Andreopoulos B."/>
            <person name="Lipzen A."/>
            <person name="Chen C."/>
            <person name="Yan M."/>
            <person name="Daum C."/>
            <person name="Ng V."/>
            <person name="Clum A."/>
            <person name="Steindorff A."/>
            <person name="Ohm R.A."/>
            <person name="Martin F."/>
            <person name="Silar P."/>
            <person name="Natvig D.O."/>
            <person name="Lalanne C."/>
            <person name="Gautier V."/>
            <person name="Ament-Velasquez S.L."/>
            <person name="Kruys A."/>
            <person name="Hutchinson M.I."/>
            <person name="Powell A.J."/>
            <person name="Barry K."/>
            <person name="Miller A.N."/>
            <person name="Grigoriev I.V."/>
            <person name="Debuchy R."/>
            <person name="Gladieux P."/>
            <person name="Hiltunen Thoren M."/>
            <person name="Johannesson H."/>
        </authorList>
    </citation>
    <scope>NUCLEOTIDE SEQUENCE</scope>
    <source>
        <strain evidence="1">SMH4131-1</strain>
    </source>
</reference>
<dbReference type="AlphaFoldDB" id="A0AAE0MAX8"/>
<dbReference type="GO" id="GO:0030162">
    <property type="term" value="P:regulation of proteolysis"/>
    <property type="evidence" value="ECO:0007669"/>
    <property type="project" value="TreeGrafter"/>
</dbReference>
<dbReference type="PANTHER" id="PTHR11362">
    <property type="entry name" value="PHOSPHATIDYLETHANOLAMINE-BINDING PROTEIN"/>
    <property type="match status" value="1"/>
</dbReference>
<dbReference type="InterPro" id="IPR035810">
    <property type="entry name" value="PEBP_euk"/>
</dbReference>